<keyword evidence="2" id="KW-1133">Transmembrane helix</keyword>
<sequence>MSLEVISIILAIVVGVVLAYYVHTIVNKVTGRYFELRDLVEEYRKDVGKVREWVQEELRKFEKRLSKEERKEKDALEDVFSWKLKGLQDKLSSLDKELKELRGKLLGLENVVPKISELDKRINELNSVFEDVKKEVKEELKQEVLSELEEEIEKLETVIERRKDEELREFLDLLTIAIDLPPEKIRDGLYQAKRGLLSLRDIGKVYVLTGKGREEFEKLRENLVSLLKDLRKLAVIAAPKEEIYSSLTSVIVGVKRLKLPMEEGGKELGPEKSFIKIHRTLYELVGILDRVGEAIEQPVPVTPIEKEFYEKLRLQFEELKRLEKQVQELIASVGVKVEEEEEKDRDLKEIESILRDLGV</sequence>
<evidence type="ECO:0008006" key="5">
    <source>
        <dbReference type="Google" id="ProtNLM"/>
    </source>
</evidence>
<dbReference type="EMBL" id="CP002779">
    <property type="protein sequence ID" value="AEH25205.1"/>
    <property type="molecule type" value="Genomic_DNA"/>
</dbReference>
<proteinExistence type="predicted"/>
<dbReference type="GeneID" id="10838108"/>
<name>F8AGR9_PYRYC</name>
<evidence type="ECO:0000256" key="1">
    <source>
        <dbReference type="SAM" id="Coils"/>
    </source>
</evidence>
<keyword evidence="2" id="KW-0472">Membrane</keyword>
<dbReference type="HOGENOM" id="CLU_770790_0_0_2"/>
<feature type="transmembrane region" description="Helical" evidence="2">
    <location>
        <begin position="6"/>
        <end position="26"/>
    </location>
</feature>
<dbReference type="OrthoDB" id="86277at2157"/>
<keyword evidence="4" id="KW-1185">Reference proteome</keyword>
<gene>
    <name evidence="3" type="ordered locus">PYCH_15390</name>
</gene>
<dbReference type="RefSeq" id="WP_013906261.1">
    <property type="nucleotide sequence ID" value="NC_015680.1"/>
</dbReference>
<dbReference type="AlphaFoldDB" id="F8AGR9"/>
<dbReference type="eggNOG" id="arCOG03832">
    <property type="taxonomic scope" value="Archaea"/>
</dbReference>
<dbReference type="STRING" id="529709.PYCH_15390"/>
<evidence type="ECO:0000313" key="3">
    <source>
        <dbReference type="EMBL" id="AEH25205.1"/>
    </source>
</evidence>
<accession>F8AGR9</accession>
<protein>
    <recommendedName>
        <fullName evidence="5">DNA double-strand break repair Rad50 ATPase</fullName>
    </recommendedName>
</protein>
<organism evidence="3 4">
    <name type="scientific">Pyrococcus yayanosii (strain CH1 / JCM 16557)</name>
    <dbReference type="NCBI Taxonomy" id="529709"/>
    <lineage>
        <taxon>Archaea</taxon>
        <taxon>Methanobacteriati</taxon>
        <taxon>Methanobacteriota</taxon>
        <taxon>Thermococci</taxon>
        <taxon>Thermococcales</taxon>
        <taxon>Thermococcaceae</taxon>
        <taxon>Pyrococcus</taxon>
    </lineage>
</organism>
<reference evidence="3 4" key="1">
    <citation type="journal article" date="2011" name="J. Bacteriol.">
        <title>Complete genome sequence of the obligate piezophilic hyperthermophilic archaeon Pyrococcus yayanosii CH1.</title>
        <authorList>
            <person name="Jun X."/>
            <person name="Lupeng L."/>
            <person name="Minjuan X."/>
            <person name="Oger P."/>
            <person name="Fengping W."/>
            <person name="Jebbar M."/>
            <person name="Xiang X."/>
        </authorList>
    </citation>
    <scope>NUCLEOTIDE SEQUENCE [LARGE SCALE GENOMIC DNA]</scope>
    <source>
        <strain evidence="4">CH1 / JCM 16557</strain>
    </source>
</reference>
<dbReference type="Proteomes" id="UP000008386">
    <property type="component" value="Chromosome"/>
</dbReference>
<evidence type="ECO:0000313" key="4">
    <source>
        <dbReference type="Proteomes" id="UP000008386"/>
    </source>
</evidence>
<keyword evidence="1" id="KW-0175">Coiled coil</keyword>
<dbReference type="KEGG" id="pya:PYCH_15390"/>
<keyword evidence="2" id="KW-0812">Transmembrane</keyword>
<evidence type="ECO:0000256" key="2">
    <source>
        <dbReference type="SAM" id="Phobius"/>
    </source>
</evidence>
<feature type="coiled-coil region" evidence="1">
    <location>
        <begin position="51"/>
        <end position="168"/>
    </location>
</feature>